<feature type="domain" description="C3H1-type" evidence="2">
    <location>
        <begin position="29"/>
        <end position="55"/>
    </location>
</feature>
<proteinExistence type="predicted"/>
<dbReference type="EMBL" id="CM017878">
    <property type="protein sequence ID" value="KAG1354612.1"/>
    <property type="molecule type" value="Genomic_DNA"/>
</dbReference>
<dbReference type="GO" id="GO:0008270">
    <property type="term" value="F:zinc ion binding"/>
    <property type="evidence" value="ECO:0007669"/>
    <property type="project" value="UniProtKB-KW"/>
</dbReference>
<feature type="zinc finger region" description="C3H1-type" evidence="1">
    <location>
        <begin position="29"/>
        <end position="55"/>
    </location>
</feature>
<evidence type="ECO:0000313" key="4">
    <source>
        <dbReference type="Proteomes" id="UP000797356"/>
    </source>
</evidence>
<dbReference type="Proteomes" id="UP000797356">
    <property type="component" value="Chromosome 7"/>
</dbReference>
<reference evidence="3" key="1">
    <citation type="journal article" date="2017" name="Gigascience">
        <title>The genome draft of coconut (Cocos nucifera).</title>
        <authorList>
            <person name="Xiao Y."/>
            <person name="Xu P."/>
            <person name="Fan H."/>
            <person name="Baudouin L."/>
            <person name="Xia W."/>
            <person name="Bocs S."/>
            <person name="Xu J."/>
            <person name="Li Q."/>
            <person name="Guo A."/>
            <person name="Zhou L."/>
            <person name="Li J."/>
            <person name="Wu Y."/>
            <person name="Ma Z."/>
            <person name="Armero A."/>
            <person name="Issali A.E."/>
            <person name="Liu N."/>
            <person name="Peng M."/>
            <person name="Yang Y."/>
        </authorList>
    </citation>
    <scope>NUCLEOTIDE SEQUENCE</scope>
    <source>
        <tissue evidence="3">Spear leaf of Hainan Tall coconut</tissue>
    </source>
</reference>
<dbReference type="InterPro" id="IPR000571">
    <property type="entry name" value="Znf_CCCH"/>
</dbReference>
<sequence>MDNETADRYGNKRVHQRVGSSAAAAAVPDRVNQVCYHWRAGRCNYHPCSFLHSELPAQPDGPAAKRTHHQALLFGERGKIFSKEEMRAIQIGPGGLFFTGEGTGELKVWKWLTNETPT</sequence>
<keyword evidence="1" id="KW-0479">Metal-binding</keyword>
<dbReference type="PROSITE" id="PS50103">
    <property type="entry name" value="ZF_C3H1"/>
    <property type="match status" value="1"/>
</dbReference>
<gene>
    <name evidence="3" type="ORF">COCNU_07G007240</name>
</gene>
<reference evidence="3" key="2">
    <citation type="submission" date="2019-07" db="EMBL/GenBank/DDBJ databases">
        <authorList>
            <person name="Yang Y."/>
            <person name="Bocs S."/>
            <person name="Baudouin L."/>
        </authorList>
    </citation>
    <scope>NUCLEOTIDE SEQUENCE</scope>
    <source>
        <tissue evidence="3">Spear leaf of Hainan Tall coconut</tissue>
    </source>
</reference>
<evidence type="ECO:0000313" key="3">
    <source>
        <dbReference type="EMBL" id="KAG1354612.1"/>
    </source>
</evidence>
<evidence type="ECO:0000256" key="1">
    <source>
        <dbReference type="PROSITE-ProRule" id="PRU00723"/>
    </source>
</evidence>
<name>A0A8K0IFB4_COCNU</name>
<dbReference type="OrthoDB" id="59941at2759"/>
<keyword evidence="1" id="KW-0863">Zinc-finger</keyword>
<keyword evidence="4" id="KW-1185">Reference proteome</keyword>
<keyword evidence="1" id="KW-0862">Zinc</keyword>
<accession>A0A8K0IFB4</accession>
<evidence type="ECO:0000259" key="2">
    <source>
        <dbReference type="PROSITE" id="PS50103"/>
    </source>
</evidence>
<comment type="caution">
    <text evidence="3">The sequence shown here is derived from an EMBL/GenBank/DDBJ whole genome shotgun (WGS) entry which is preliminary data.</text>
</comment>
<protein>
    <recommendedName>
        <fullName evidence="2">C3H1-type domain-containing protein</fullName>
    </recommendedName>
</protein>
<organism evidence="3 4">
    <name type="scientific">Cocos nucifera</name>
    <name type="common">Coconut palm</name>
    <dbReference type="NCBI Taxonomy" id="13894"/>
    <lineage>
        <taxon>Eukaryota</taxon>
        <taxon>Viridiplantae</taxon>
        <taxon>Streptophyta</taxon>
        <taxon>Embryophyta</taxon>
        <taxon>Tracheophyta</taxon>
        <taxon>Spermatophyta</taxon>
        <taxon>Magnoliopsida</taxon>
        <taxon>Liliopsida</taxon>
        <taxon>Arecaceae</taxon>
        <taxon>Arecoideae</taxon>
        <taxon>Cocoseae</taxon>
        <taxon>Attaleinae</taxon>
        <taxon>Cocos</taxon>
    </lineage>
</organism>
<dbReference type="AlphaFoldDB" id="A0A8K0IFB4"/>